<dbReference type="SMART" id="SM00866">
    <property type="entry name" value="UTRA"/>
    <property type="match status" value="1"/>
</dbReference>
<dbReference type="SUPFAM" id="SSF46785">
    <property type="entry name" value="Winged helix' DNA-binding domain"/>
    <property type="match status" value="1"/>
</dbReference>
<dbReference type="EMBL" id="BAAARE010000021">
    <property type="protein sequence ID" value="GAA2497110.1"/>
    <property type="molecule type" value="Genomic_DNA"/>
</dbReference>
<dbReference type="Proteomes" id="UP001500730">
    <property type="component" value="Unassembled WGS sequence"/>
</dbReference>
<dbReference type="InterPro" id="IPR050679">
    <property type="entry name" value="Bact_HTH_transcr_reg"/>
</dbReference>
<dbReference type="Gene3D" id="1.10.10.10">
    <property type="entry name" value="Winged helix-like DNA-binding domain superfamily/Winged helix DNA-binding domain"/>
    <property type="match status" value="1"/>
</dbReference>
<dbReference type="SMART" id="SM00345">
    <property type="entry name" value="HTH_GNTR"/>
    <property type="match status" value="1"/>
</dbReference>
<keyword evidence="6" id="KW-1185">Reference proteome</keyword>
<comment type="caution">
    <text evidence="5">The sequence shown here is derived from an EMBL/GenBank/DDBJ whole genome shotgun (WGS) entry which is preliminary data.</text>
</comment>
<keyword evidence="1" id="KW-0805">Transcription regulation</keyword>
<accession>A0ABN3M8Y0</accession>
<organism evidence="5 6">
    <name type="scientific">Terrabacter carboxydivorans</name>
    <dbReference type="NCBI Taxonomy" id="619730"/>
    <lineage>
        <taxon>Bacteria</taxon>
        <taxon>Bacillati</taxon>
        <taxon>Actinomycetota</taxon>
        <taxon>Actinomycetes</taxon>
        <taxon>Micrococcales</taxon>
        <taxon>Intrasporangiaceae</taxon>
        <taxon>Terrabacter</taxon>
    </lineage>
</organism>
<proteinExistence type="predicted"/>
<keyword evidence="3" id="KW-0804">Transcription</keyword>
<dbReference type="InterPro" id="IPR000524">
    <property type="entry name" value="Tscrpt_reg_HTH_GntR"/>
</dbReference>
<dbReference type="Pfam" id="PF07702">
    <property type="entry name" value="UTRA"/>
    <property type="match status" value="1"/>
</dbReference>
<dbReference type="PROSITE" id="PS50949">
    <property type="entry name" value="HTH_GNTR"/>
    <property type="match status" value="1"/>
</dbReference>
<dbReference type="CDD" id="cd07377">
    <property type="entry name" value="WHTH_GntR"/>
    <property type="match status" value="1"/>
</dbReference>
<dbReference type="PANTHER" id="PTHR44846:SF17">
    <property type="entry name" value="GNTR-FAMILY TRANSCRIPTIONAL REGULATOR"/>
    <property type="match status" value="1"/>
</dbReference>
<dbReference type="InterPro" id="IPR036390">
    <property type="entry name" value="WH_DNA-bd_sf"/>
</dbReference>
<evidence type="ECO:0000256" key="1">
    <source>
        <dbReference type="ARBA" id="ARBA00023015"/>
    </source>
</evidence>
<evidence type="ECO:0000259" key="4">
    <source>
        <dbReference type="PROSITE" id="PS50949"/>
    </source>
</evidence>
<feature type="domain" description="HTH gntR-type" evidence="4">
    <location>
        <begin position="8"/>
        <end position="76"/>
    </location>
</feature>
<evidence type="ECO:0000313" key="5">
    <source>
        <dbReference type="EMBL" id="GAA2497110.1"/>
    </source>
</evidence>
<evidence type="ECO:0000256" key="2">
    <source>
        <dbReference type="ARBA" id="ARBA00023125"/>
    </source>
</evidence>
<gene>
    <name evidence="5" type="ORF">GCM10009858_39230</name>
</gene>
<protein>
    <submittedName>
        <fullName evidence="5">GntR family transcriptional regulator</fullName>
    </submittedName>
</protein>
<name>A0ABN3M8Y0_9MICO</name>
<dbReference type="Gene3D" id="3.40.1410.10">
    <property type="entry name" value="Chorismate lyase-like"/>
    <property type="match status" value="1"/>
</dbReference>
<dbReference type="SUPFAM" id="SSF64288">
    <property type="entry name" value="Chorismate lyase-like"/>
    <property type="match status" value="1"/>
</dbReference>
<evidence type="ECO:0000256" key="3">
    <source>
        <dbReference type="ARBA" id="ARBA00023163"/>
    </source>
</evidence>
<dbReference type="RefSeq" id="WP_344256763.1">
    <property type="nucleotide sequence ID" value="NZ_BAAARE010000021.1"/>
</dbReference>
<dbReference type="PANTHER" id="PTHR44846">
    <property type="entry name" value="MANNOSYL-D-GLYCERATE TRANSPORT/METABOLISM SYSTEM REPRESSOR MNGR-RELATED"/>
    <property type="match status" value="1"/>
</dbReference>
<evidence type="ECO:0000313" key="6">
    <source>
        <dbReference type="Proteomes" id="UP001500730"/>
    </source>
</evidence>
<dbReference type="InterPro" id="IPR036388">
    <property type="entry name" value="WH-like_DNA-bd_sf"/>
</dbReference>
<dbReference type="InterPro" id="IPR028978">
    <property type="entry name" value="Chorismate_lyase_/UTRA_dom_sf"/>
</dbReference>
<dbReference type="InterPro" id="IPR011663">
    <property type="entry name" value="UTRA"/>
</dbReference>
<reference evidence="5 6" key="1">
    <citation type="journal article" date="2019" name="Int. J. Syst. Evol. Microbiol.">
        <title>The Global Catalogue of Microorganisms (GCM) 10K type strain sequencing project: providing services to taxonomists for standard genome sequencing and annotation.</title>
        <authorList>
            <consortium name="The Broad Institute Genomics Platform"/>
            <consortium name="The Broad Institute Genome Sequencing Center for Infectious Disease"/>
            <person name="Wu L."/>
            <person name="Ma J."/>
        </authorList>
    </citation>
    <scope>NUCLEOTIDE SEQUENCE [LARGE SCALE GENOMIC DNA]</scope>
    <source>
        <strain evidence="5 6">JCM 16259</strain>
    </source>
</reference>
<sequence length="258" mass="28607">MSDTGARLPKYHRIADALRNQIRNGDLQPGDKLPAETAIASTHATSVPTVRQAMSVLRAEGLVESRHGIGTFVRDSHRRQRRSRNRYGEARGRDGLLNNTFRHEITFAGTEPVPAHVADCLNVEQGTPVVVRRRRLYDENEHLAEMGASYLPTDYAKGTYLEEPTVVPKALFRCVEDLTGRTYTHARDQVTARRATESEADAFGLPLGAFVLYLIHTATDENDRVLEVSESIWPADTVMVVDDYPIPAKPTATAGSDL</sequence>
<dbReference type="Pfam" id="PF00392">
    <property type="entry name" value="GntR"/>
    <property type="match status" value="1"/>
</dbReference>
<keyword evidence="2" id="KW-0238">DNA-binding</keyword>